<dbReference type="GO" id="GO:0015279">
    <property type="term" value="F:store-operated calcium channel activity"/>
    <property type="evidence" value="ECO:0007669"/>
    <property type="project" value="TreeGrafter"/>
</dbReference>
<sequence>MMNENEHIEQIHARNFFRQRRLLFSKAKLKAVSRTSALLSGFAMIAMVEVSLDDYKQSKTSTPLIVTYAALTCLVVGVHLLALMISTCILPLLETGDSFGYEDHETMFVYIELAWILSTGFGIFLFLLEIAVVCWVKFYVILRPAAVAATMIIVPVIILFSIFALHFYRRLVFHKLNRHQTELDQIEIGLTTVKFPIVDHV</sequence>
<gene>
    <name evidence="13" type="ORF">BYL167_LOCUS16836</name>
    <name evidence="7" type="ORF">CJN711_LOCUS19877</name>
    <name evidence="14" type="ORF">GIL414_LOCUS15515</name>
    <name evidence="8" type="ORF">KQP761_LOCUS14812</name>
    <name evidence="10" type="ORF">MBJ925_LOCUS12393</name>
    <name evidence="15" type="ORF">OVN521_LOCUS26878</name>
    <name evidence="12" type="ORF">SMN809_LOCUS11991</name>
    <name evidence="16" type="ORF">UXM345_LOCUS29282</name>
    <name evidence="11" type="ORF">WKI299_LOCUS36462</name>
    <name evidence="9" type="ORF">XDN619_LOCUS7333</name>
</gene>
<dbReference type="EMBL" id="CAJOBJ010006849">
    <property type="protein sequence ID" value="CAF4071056.1"/>
    <property type="molecule type" value="Genomic_DNA"/>
</dbReference>
<comment type="subcellular location">
    <subcellularLocation>
        <location evidence="1">Membrane</location>
        <topology evidence="1">Multi-pass membrane protein</topology>
    </subcellularLocation>
</comment>
<dbReference type="Proteomes" id="UP000663824">
    <property type="component" value="Unassembled WGS sequence"/>
</dbReference>
<proteinExistence type="inferred from homology"/>
<evidence type="ECO:0000256" key="3">
    <source>
        <dbReference type="ARBA" id="ARBA00022692"/>
    </source>
</evidence>
<evidence type="ECO:0000313" key="14">
    <source>
        <dbReference type="EMBL" id="CAF4071056.1"/>
    </source>
</evidence>
<feature type="transmembrane region" description="Helical" evidence="6">
    <location>
        <begin position="113"/>
        <end position="140"/>
    </location>
</feature>
<dbReference type="EMBL" id="CAJNOV010009360">
    <property type="protein sequence ID" value="CAF1359921.1"/>
    <property type="molecule type" value="Genomic_DNA"/>
</dbReference>
<feature type="transmembrane region" description="Helical" evidence="6">
    <location>
        <begin position="68"/>
        <end position="93"/>
    </location>
</feature>
<dbReference type="AlphaFoldDB" id="A0A815T8W6"/>
<evidence type="ECO:0000313" key="16">
    <source>
        <dbReference type="EMBL" id="CAF4224307.1"/>
    </source>
</evidence>
<dbReference type="Proteomes" id="UP000663866">
    <property type="component" value="Unassembled WGS sequence"/>
</dbReference>
<dbReference type="OrthoDB" id="61124at2759"/>
<dbReference type="Proteomes" id="UP000663887">
    <property type="component" value="Unassembled WGS sequence"/>
</dbReference>
<evidence type="ECO:0000256" key="2">
    <source>
        <dbReference type="ARBA" id="ARBA00008062"/>
    </source>
</evidence>
<dbReference type="Proteomes" id="UP000663842">
    <property type="component" value="Unassembled WGS sequence"/>
</dbReference>
<protein>
    <recommendedName>
        <fullName evidence="19">Calcium release-activated calcium channel protein 1</fullName>
    </recommendedName>
</protein>
<evidence type="ECO:0000313" key="9">
    <source>
        <dbReference type="EMBL" id="CAF2044418.1"/>
    </source>
</evidence>
<dbReference type="PANTHER" id="PTHR31501:SF7">
    <property type="entry name" value="CALCIUM RELEASE-ACTIVATED CALCIUM CHANNEL PROTEIN 1"/>
    <property type="match status" value="1"/>
</dbReference>
<dbReference type="Proteomes" id="UP000681967">
    <property type="component" value="Unassembled WGS sequence"/>
</dbReference>
<dbReference type="EMBL" id="CAJNRG010002210">
    <property type="protein sequence ID" value="CAF2044418.1"/>
    <property type="molecule type" value="Genomic_DNA"/>
</dbReference>
<evidence type="ECO:0000313" key="15">
    <source>
        <dbReference type="EMBL" id="CAF4210474.1"/>
    </source>
</evidence>
<dbReference type="EMBL" id="CAJOBG010007219">
    <property type="protein sequence ID" value="CAF4210474.1"/>
    <property type="molecule type" value="Genomic_DNA"/>
</dbReference>
<organism evidence="8 17">
    <name type="scientific">Rotaria magnacalcarata</name>
    <dbReference type="NCBI Taxonomy" id="392030"/>
    <lineage>
        <taxon>Eukaryota</taxon>
        <taxon>Metazoa</taxon>
        <taxon>Spiralia</taxon>
        <taxon>Gnathifera</taxon>
        <taxon>Rotifera</taxon>
        <taxon>Eurotatoria</taxon>
        <taxon>Bdelloidea</taxon>
        <taxon>Philodinida</taxon>
        <taxon>Philodinidae</taxon>
        <taxon>Rotaria</taxon>
    </lineage>
</organism>
<dbReference type="EMBL" id="CAJOBI010004446">
    <property type="protein sequence ID" value="CAF4002132.1"/>
    <property type="molecule type" value="Genomic_DNA"/>
</dbReference>
<keyword evidence="5 6" id="KW-0472">Membrane</keyword>
<dbReference type="Gene3D" id="1.20.140.140">
    <property type="entry name" value="Calcium release-activated calcium channel protein Orai"/>
    <property type="match status" value="1"/>
</dbReference>
<dbReference type="Proteomes" id="UP000681720">
    <property type="component" value="Unassembled WGS sequence"/>
</dbReference>
<dbReference type="EMBL" id="CAJNRE010005632">
    <property type="protein sequence ID" value="CAF2047464.1"/>
    <property type="molecule type" value="Genomic_DNA"/>
</dbReference>
<dbReference type="GO" id="GO:0016020">
    <property type="term" value="C:membrane"/>
    <property type="evidence" value="ECO:0007669"/>
    <property type="project" value="UniProtKB-SubCell"/>
</dbReference>
<keyword evidence="4 6" id="KW-1133">Transmembrane helix</keyword>
<evidence type="ECO:0000313" key="12">
    <source>
        <dbReference type="EMBL" id="CAF4002132.1"/>
    </source>
</evidence>
<accession>A0A815T8W6</accession>
<dbReference type="EMBL" id="CAJOBH010006515">
    <property type="protein sequence ID" value="CAF4058625.1"/>
    <property type="molecule type" value="Genomic_DNA"/>
</dbReference>
<evidence type="ECO:0000313" key="18">
    <source>
        <dbReference type="Proteomes" id="UP000663866"/>
    </source>
</evidence>
<dbReference type="PANTHER" id="PTHR31501">
    <property type="entry name" value="CALCIUM RELEASE-ACTIVATED CALCIUM CHANNEL PROTEIN 1"/>
    <property type="match status" value="1"/>
</dbReference>
<comment type="caution">
    <text evidence="8">The sequence shown here is derived from an EMBL/GenBank/DDBJ whole genome shotgun (WGS) entry which is preliminary data.</text>
</comment>
<dbReference type="Proteomes" id="UP000663834">
    <property type="component" value="Unassembled WGS sequence"/>
</dbReference>
<dbReference type="EMBL" id="CAJNOW010007151">
    <property type="protein sequence ID" value="CAF1504783.1"/>
    <property type="molecule type" value="Genomic_DNA"/>
</dbReference>
<dbReference type="Pfam" id="PF07856">
    <property type="entry name" value="Orai-1"/>
    <property type="match status" value="1"/>
</dbReference>
<dbReference type="Proteomes" id="UP000676336">
    <property type="component" value="Unassembled WGS sequence"/>
</dbReference>
<dbReference type="GO" id="GO:0002115">
    <property type="term" value="P:store-operated calcium entry"/>
    <property type="evidence" value="ECO:0007669"/>
    <property type="project" value="TreeGrafter"/>
</dbReference>
<reference evidence="8" key="1">
    <citation type="submission" date="2021-02" db="EMBL/GenBank/DDBJ databases">
        <authorList>
            <person name="Nowell W R."/>
        </authorList>
    </citation>
    <scope>NUCLEOTIDE SEQUENCE</scope>
</reference>
<dbReference type="Proteomes" id="UP000663856">
    <property type="component" value="Unassembled WGS sequence"/>
</dbReference>
<evidence type="ECO:0000256" key="4">
    <source>
        <dbReference type="ARBA" id="ARBA00022989"/>
    </source>
</evidence>
<comment type="similarity">
    <text evidence="2">Belongs to the Orai family.</text>
</comment>
<evidence type="ECO:0008006" key="19">
    <source>
        <dbReference type="Google" id="ProtNLM"/>
    </source>
</evidence>
<dbReference type="EMBL" id="CAJNRF010017782">
    <property type="protein sequence ID" value="CAF2239873.1"/>
    <property type="molecule type" value="Genomic_DNA"/>
</dbReference>
<dbReference type="InterPro" id="IPR012446">
    <property type="entry name" value="CRAC_channel"/>
</dbReference>
<evidence type="ECO:0000313" key="8">
    <source>
        <dbReference type="EMBL" id="CAF1504783.1"/>
    </source>
</evidence>
<name>A0A815T8W6_9BILA</name>
<keyword evidence="3 6" id="KW-0812">Transmembrane</keyword>
<evidence type="ECO:0000313" key="11">
    <source>
        <dbReference type="EMBL" id="CAF2239873.1"/>
    </source>
</evidence>
<evidence type="ECO:0000313" key="13">
    <source>
        <dbReference type="EMBL" id="CAF4058625.1"/>
    </source>
</evidence>
<dbReference type="Proteomes" id="UP000663855">
    <property type="component" value="Unassembled WGS sequence"/>
</dbReference>
<evidence type="ECO:0000313" key="7">
    <source>
        <dbReference type="EMBL" id="CAF1359921.1"/>
    </source>
</evidence>
<evidence type="ECO:0000256" key="5">
    <source>
        <dbReference type="ARBA" id="ARBA00023136"/>
    </source>
</evidence>
<evidence type="ECO:0000256" key="6">
    <source>
        <dbReference type="SAM" id="Phobius"/>
    </source>
</evidence>
<evidence type="ECO:0000313" key="17">
    <source>
        <dbReference type="Proteomes" id="UP000663834"/>
    </source>
</evidence>
<evidence type="ECO:0000313" key="10">
    <source>
        <dbReference type="EMBL" id="CAF2047464.1"/>
    </source>
</evidence>
<evidence type="ECO:0000256" key="1">
    <source>
        <dbReference type="ARBA" id="ARBA00004141"/>
    </source>
</evidence>
<keyword evidence="18" id="KW-1185">Reference proteome</keyword>
<feature type="transmembrane region" description="Helical" evidence="6">
    <location>
        <begin position="146"/>
        <end position="168"/>
    </location>
</feature>
<dbReference type="EMBL" id="CAJOBF010007119">
    <property type="protein sequence ID" value="CAF4224307.1"/>
    <property type="molecule type" value="Genomic_DNA"/>
</dbReference>
<dbReference type="InterPro" id="IPR038350">
    <property type="entry name" value="Orai_sf"/>
</dbReference>